<evidence type="ECO:0000313" key="2">
    <source>
        <dbReference type="EMBL" id="AXG82426.1"/>
    </source>
</evidence>
<feature type="compositionally biased region" description="Basic and acidic residues" evidence="1">
    <location>
        <begin position="30"/>
        <end position="51"/>
    </location>
</feature>
<dbReference type="Proteomes" id="UP000253868">
    <property type="component" value="Chromosome"/>
</dbReference>
<dbReference type="EMBL" id="CP031194">
    <property type="protein sequence ID" value="AXG82426.1"/>
    <property type="molecule type" value="Genomic_DNA"/>
</dbReference>
<reference evidence="3" key="1">
    <citation type="submission" date="2018-07" db="EMBL/GenBank/DDBJ databases">
        <authorList>
            <person name="Zhao J."/>
        </authorList>
    </citation>
    <scope>NUCLEOTIDE SEQUENCE [LARGE SCALE GENOMIC DNA]</scope>
    <source>
        <strain evidence="3">GSSD-12</strain>
    </source>
</reference>
<evidence type="ECO:0000313" key="3">
    <source>
        <dbReference type="Proteomes" id="UP000253868"/>
    </source>
</evidence>
<gene>
    <name evidence="2" type="ORF">DVK44_07230</name>
</gene>
<feature type="region of interest" description="Disordered" evidence="1">
    <location>
        <begin position="30"/>
        <end position="67"/>
    </location>
</feature>
<organism evidence="2 3">
    <name type="scientific">Streptomyces paludis</name>
    <dbReference type="NCBI Taxonomy" id="2282738"/>
    <lineage>
        <taxon>Bacteria</taxon>
        <taxon>Bacillati</taxon>
        <taxon>Actinomycetota</taxon>
        <taxon>Actinomycetes</taxon>
        <taxon>Kitasatosporales</taxon>
        <taxon>Streptomycetaceae</taxon>
        <taxon>Streptomyces</taxon>
    </lineage>
</organism>
<dbReference type="AlphaFoldDB" id="A0A345I0F2"/>
<evidence type="ECO:0000256" key="1">
    <source>
        <dbReference type="SAM" id="MobiDB-lite"/>
    </source>
</evidence>
<sequence length="67" mass="6916">MDDAPRLGLPGLEPVPVAGCAVCTALGAGREEARRSGDLSRVSDRNVEIARHPHGRSGQWPAPGSAS</sequence>
<dbReference type="KEGG" id="spad:DVK44_07230"/>
<accession>A0A345I0F2</accession>
<dbReference type="RefSeq" id="WP_114664964.1">
    <property type="nucleotide sequence ID" value="NZ_CP031194.1"/>
</dbReference>
<dbReference type="OrthoDB" id="4235442at2"/>
<protein>
    <submittedName>
        <fullName evidence="2">Uncharacterized protein</fullName>
    </submittedName>
</protein>
<keyword evidence="3" id="KW-1185">Reference proteome</keyword>
<proteinExistence type="predicted"/>
<name>A0A345I0F2_9ACTN</name>